<evidence type="ECO:0000256" key="1">
    <source>
        <dbReference type="ARBA" id="ARBA00004123"/>
    </source>
</evidence>
<evidence type="ECO:0000256" key="2">
    <source>
        <dbReference type="ARBA" id="ARBA00023242"/>
    </source>
</evidence>
<dbReference type="InterPro" id="IPR051137">
    <property type="entry name" value="PP4R3-like"/>
</dbReference>
<evidence type="ECO:0000313" key="6">
    <source>
        <dbReference type="EMBL" id="WZN66102.1"/>
    </source>
</evidence>
<feature type="region of interest" description="Disordered" evidence="3">
    <location>
        <begin position="788"/>
        <end position="823"/>
    </location>
</feature>
<dbReference type="Proteomes" id="UP001472866">
    <property type="component" value="Chromosome 14"/>
</dbReference>
<dbReference type="InterPro" id="IPR011993">
    <property type="entry name" value="PH-like_dom_sf"/>
</dbReference>
<dbReference type="InterPro" id="IPR016024">
    <property type="entry name" value="ARM-type_fold"/>
</dbReference>
<organism evidence="6 7">
    <name type="scientific">Chloropicon roscoffensis</name>
    <dbReference type="NCBI Taxonomy" id="1461544"/>
    <lineage>
        <taxon>Eukaryota</taxon>
        <taxon>Viridiplantae</taxon>
        <taxon>Chlorophyta</taxon>
        <taxon>Chloropicophyceae</taxon>
        <taxon>Chloropicales</taxon>
        <taxon>Chloropicaceae</taxon>
        <taxon>Chloropicon</taxon>
    </lineage>
</organism>
<evidence type="ECO:0000259" key="5">
    <source>
        <dbReference type="Pfam" id="PF22972"/>
    </source>
</evidence>
<dbReference type="Pfam" id="PF22972">
    <property type="entry name" value="EVH1_PP4R3"/>
    <property type="match status" value="1"/>
</dbReference>
<reference evidence="6 7" key="1">
    <citation type="submission" date="2024-03" db="EMBL/GenBank/DDBJ databases">
        <title>Complete genome sequence of the green alga Chloropicon roscoffensis RCC1871.</title>
        <authorList>
            <person name="Lemieux C."/>
            <person name="Pombert J.-F."/>
            <person name="Otis C."/>
            <person name="Turmel M."/>
        </authorList>
    </citation>
    <scope>NUCLEOTIDE SEQUENCE [LARGE SCALE GENOMIC DNA]</scope>
    <source>
        <strain evidence="6 7">RCC1871</strain>
    </source>
</reference>
<dbReference type="GO" id="GO:0030289">
    <property type="term" value="C:protein phosphatase 4 complex"/>
    <property type="evidence" value="ECO:0007669"/>
    <property type="project" value="TreeGrafter"/>
</dbReference>
<sequence>MQHRVKVYNLAQDGSWEDQGVGHVILQDSATEGGARNLLVVSEADGGSPLLLSRVLPSNTYQRQGEGTIITWSDPELRNDVAISFQHEEGCEHIWNEIQALRGEAAAAYGAPENGEGSQPQGQQGRQQQMQGMIDEVAMERDASDKQGGAMGGQGEDHIGQGGSFQRVELPELEAGTLEEVARILSDLHPCHREGCAAQIRSTDFLKKLGELFHMLEDLEDEEGLRHVNAVMKALVMLNDMQILEVLFDDSAITDTIGMLEYDPSFPEKQNHRETLRTKMKFKEVIPIRREDVLSKIHQTFKISYIKDMILPIVLDDATFGTLSSIILYNNVEILQALASDPGFFQNLFSKMRAADREGQDWANLVEFVRELCDHTKHLQVHQRHQFFVHLVKLGLFDMTCAILQDESDTLRLKGMDVLMSTLQHDPAMLREFLMHQENKEQRKQGEYLMSTIMDTLLLESHSGLQEQISDVLRMLLDPESLQQTGGAGGKDNKNEFWDVFYQNYFGKVLAVLTPDSNPCTLVLVLDLLCFCVHVHSMWIKYFVLRNKLVDKVARLMQRAEKVVVLAALRLIRACVGLKDEFYHNQITSCDALAPVVEAFLANGERYNMLNSAVLELFEFMKKENLKVLIKYSVERFWGDLCKIEYVQCFKQLKLKHEQNVNNESMRVEGEERTVMAELRLTRLRKRRDGSMDKEEEDYFESEDDDGGDSSVANARGVLMTVGGGGMDLDLGHGQKIPLSPPGEAVGAGGLVRFQEVGPGASSPRMQGTVLLTSPSPLVLNPLVDYDLNDDDSPEQAPRANDVMYTNAENKAANRAGGESKDP</sequence>
<dbReference type="SUPFAM" id="SSF50729">
    <property type="entry name" value="PH domain-like"/>
    <property type="match status" value="1"/>
</dbReference>
<gene>
    <name evidence="6" type="ORF">HKI87_14g76650</name>
</gene>
<dbReference type="PANTHER" id="PTHR23318:SF0">
    <property type="entry name" value="SERINE_THREONINE-PROTEIN PHOSPHATASE 4 REGULATORY SUBUNIT 3"/>
    <property type="match status" value="1"/>
</dbReference>
<evidence type="ECO:0000313" key="7">
    <source>
        <dbReference type="Proteomes" id="UP001472866"/>
    </source>
</evidence>
<dbReference type="EMBL" id="CP151514">
    <property type="protein sequence ID" value="WZN66102.1"/>
    <property type="molecule type" value="Genomic_DNA"/>
</dbReference>
<dbReference type="InterPro" id="IPR055236">
    <property type="entry name" value="EVH1_PP4R3"/>
</dbReference>
<feature type="region of interest" description="Disordered" evidence="3">
    <location>
        <begin position="110"/>
        <end position="131"/>
    </location>
</feature>
<feature type="domain" description="Serine/threonine-protein phosphatase 4 regulatory subunit 3-like central" evidence="4">
    <location>
        <begin position="180"/>
        <end position="659"/>
    </location>
</feature>
<dbReference type="Gene3D" id="2.30.29.30">
    <property type="entry name" value="Pleckstrin-homology domain (PH domain)/Phosphotyrosine-binding domain (PTB)"/>
    <property type="match status" value="1"/>
</dbReference>
<evidence type="ECO:0000256" key="3">
    <source>
        <dbReference type="SAM" id="MobiDB-lite"/>
    </source>
</evidence>
<dbReference type="Pfam" id="PF04802">
    <property type="entry name" value="PP4R3"/>
    <property type="match status" value="1"/>
</dbReference>
<feature type="region of interest" description="Disordered" evidence="3">
    <location>
        <begin position="690"/>
        <end position="711"/>
    </location>
</feature>
<dbReference type="InterPro" id="IPR006887">
    <property type="entry name" value="P4R3-like_central_dom"/>
</dbReference>
<keyword evidence="7" id="KW-1185">Reference proteome</keyword>
<feature type="domain" description="PP4R3 EVH1-like" evidence="5">
    <location>
        <begin position="3"/>
        <end position="98"/>
    </location>
</feature>
<comment type="subcellular location">
    <subcellularLocation>
        <location evidence="1">Nucleus</location>
    </subcellularLocation>
</comment>
<dbReference type="GO" id="GO:0005654">
    <property type="term" value="C:nucleoplasm"/>
    <property type="evidence" value="ECO:0007669"/>
    <property type="project" value="TreeGrafter"/>
</dbReference>
<name>A0AAX4PIS0_9CHLO</name>
<evidence type="ECO:0000259" key="4">
    <source>
        <dbReference type="Pfam" id="PF04802"/>
    </source>
</evidence>
<dbReference type="AlphaFoldDB" id="A0AAX4PIS0"/>
<proteinExistence type="predicted"/>
<accession>A0AAX4PIS0</accession>
<keyword evidence="2" id="KW-0539">Nucleus</keyword>
<feature type="compositionally biased region" description="Acidic residues" evidence="3">
    <location>
        <begin position="694"/>
        <end position="708"/>
    </location>
</feature>
<dbReference type="GO" id="GO:0072542">
    <property type="term" value="F:protein phosphatase activator activity"/>
    <property type="evidence" value="ECO:0007669"/>
    <property type="project" value="TreeGrafter"/>
</dbReference>
<dbReference type="SUPFAM" id="SSF48371">
    <property type="entry name" value="ARM repeat"/>
    <property type="match status" value="1"/>
</dbReference>
<protein>
    <submittedName>
        <fullName evidence="6">Regulatory subunit 3 of serine/threonine-protein phosphatase 4</fullName>
    </submittedName>
</protein>
<dbReference type="PANTHER" id="PTHR23318">
    <property type="entry name" value="ATP SYNTHASE GAMMA-RELATED"/>
    <property type="match status" value="1"/>
</dbReference>